<comment type="function">
    <text evidence="9">Part of the tripartite ATP-independent periplasmic (TRAP) transport system.</text>
</comment>
<gene>
    <name evidence="12" type="ORF">SAMN05216241_101379</name>
</gene>
<sequence length="197" mass="21813">MTDTTHDAPHGGPGDLSHHTELPTTRPSAAVDRVVQAIGHAFSWLWIVVVVAILVGVFGRYAFGMGSVLWEEIRWHISSAVWLVGLGYTLVHDAHVRVDVLHERFGLRTQAWIELLGLAVLLLPFVAVGIWESFPYFLNSYNVGETSQSPGGLPARYVLKFFLSVSFALILVAGVSRLLKCTALLFGVPRPMKRRQQ</sequence>
<keyword evidence="4 9" id="KW-0997">Cell inner membrane</keyword>
<evidence type="ECO:0000313" key="12">
    <source>
        <dbReference type="EMBL" id="SDF53098.1"/>
    </source>
</evidence>
<evidence type="ECO:0000313" key="13">
    <source>
        <dbReference type="Proteomes" id="UP000199415"/>
    </source>
</evidence>
<comment type="similarity">
    <text evidence="8 9">Belongs to the TRAP transporter small permease family.</text>
</comment>
<accession>A0A1G7LU54</accession>
<keyword evidence="7 9" id="KW-0472">Membrane</keyword>
<evidence type="ECO:0000256" key="1">
    <source>
        <dbReference type="ARBA" id="ARBA00004429"/>
    </source>
</evidence>
<comment type="subunit">
    <text evidence="9">The complex comprises the extracytoplasmic solute receptor protein and the two transmembrane proteins.</text>
</comment>
<dbReference type="GO" id="GO:0005886">
    <property type="term" value="C:plasma membrane"/>
    <property type="evidence" value="ECO:0007669"/>
    <property type="project" value="UniProtKB-SubCell"/>
</dbReference>
<feature type="transmembrane region" description="Helical" evidence="9">
    <location>
        <begin position="41"/>
        <end position="61"/>
    </location>
</feature>
<reference evidence="12 13" key="1">
    <citation type="submission" date="2016-10" db="EMBL/GenBank/DDBJ databases">
        <authorList>
            <person name="de Groot N.N."/>
        </authorList>
    </citation>
    <scope>NUCLEOTIDE SEQUENCE [LARGE SCALE GENOMIC DNA]</scope>
    <source>
        <strain evidence="12 13">DSM 25584</strain>
    </source>
</reference>
<dbReference type="InterPro" id="IPR055348">
    <property type="entry name" value="DctQ"/>
</dbReference>
<dbReference type="AlphaFoldDB" id="A0A1G7LU54"/>
<keyword evidence="3" id="KW-1003">Cell membrane</keyword>
<feature type="transmembrane region" description="Helical" evidence="9">
    <location>
        <begin position="73"/>
        <end position="91"/>
    </location>
</feature>
<keyword evidence="13" id="KW-1185">Reference proteome</keyword>
<keyword evidence="6 9" id="KW-1133">Transmembrane helix</keyword>
<evidence type="ECO:0000256" key="7">
    <source>
        <dbReference type="ARBA" id="ARBA00023136"/>
    </source>
</evidence>
<feature type="region of interest" description="Disordered" evidence="10">
    <location>
        <begin position="1"/>
        <end position="23"/>
    </location>
</feature>
<feature type="domain" description="Tripartite ATP-independent periplasmic transporters DctQ component" evidence="11">
    <location>
        <begin position="50"/>
        <end position="180"/>
    </location>
</feature>
<evidence type="ECO:0000256" key="8">
    <source>
        <dbReference type="ARBA" id="ARBA00038436"/>
    </source>
</evidence>
<feature type="transmembrane region" description="Helical" evidence="9">
    <location>
        <begin position="112"/>
        <end position="131"/>
    </location>
</feature>
<comment type="subcellular location">
    <subcellularLocation>
        <location evidence="1 9">Cell inner membrane</location>
        <topology evidence="1 9">Multi-pass membrane protein</topology>
    </subcellularLocation>
</comment>
<name>A0A1G7LU54_9PROT</name>
<keyword evidence="5 9" id="KW-0812">Transmembrane</keyword>
<dbReference type="PANTHER" id="PTHR35011:SF4">
    <property type="entry name" value="SLL1102 PROTEIN"/>
    <property type="match status" value="1"/>
</dbReference>
<dbReference type="Pfam" id="PF04290">
    <property type="entry name" value="DctQ"/>
    <property type="match status" value="1"/>
</dbReference>
<organism evidence="12 13">
    <name type="scientific">Limimonas halophila</name>
    <dbReference type="NCBI Taxonomy" id="1082479"/>
    <lineage>
        <taxon>Bacteria</taxon>
        <taxon>Pseudomonadati</taxon>
        <taxon>Pseudomonadota</taxon>
        <taxon>Alphaproteobacteria</taxon>
        <taxon>Rhodospirillales</taxon>
        <taxon>Rhodovibrionaceae</taxon>
        <taxon>Limimonas</taxon>
    </lineage>
</organism>
<evidence type="ECO:0000256" key="3">
    <source>
        <dbReference type="ARBA" id="ARBA00022475"/>
    </source>
</evidence>
<evidence type="ECO:0000256" key="9">
    <source>
        <dbReference type="RuleBase" id="RU369079"/>
    </source>
</evidence>
<keyword evidence="2 9" id="KW-0813">Transport</keyword>
<evidence type="ECO:0000256" key="4">
    <source>
        <dbReference type="ARBA" id="ARBA00022519"/>
    </source>
</evidence>
<dbReference type="Proteomes" id="UP000199415">
    <property type="component" value="Unassembled WGS sequence"/>
</dbReference>
<dbReference type="RefSeq" id="WP_090018405.1">
    <property type="nucleotide sequence ID" value="NZ_FNCE01000001.1"/>
</dbReference>
<dbReference type="GO" id="GO:0022857">
    <property type="term" value="F:transmembrane transporter activity"/>
    <property type="evidence" value="ECO:0007669"/>
    <property type="project" value="UniProtKB-UniRule"/>
</dbReference>
<protein>
    <recommendedName>
        <fullName evidence="9">TRAP transporter small permease protein</fullName>
    </recommendedName>
</protein>
<dbReference type="InterPro" id="IPR007387">
    <property type="entry name" value="TRAP_DctQ"/>
</dbReference>
<dbReference type="OrthoDB" id="9794346at2"/>
<evidence type="ECO:0000256" key="2">
    <source>
        <dbReference type="ARBA" id="ARBA00022448"/>
    </source>
</evidence>
<evidence type="ECO:0000256" key="10">
    <source>
        <dbReference type="SAM" id="MobiDB-lite"/>
    </source>
</evidence>
<feature type="transmembrane region" description="Helical" evidence="9">
    <location>
        <begin position="161"/>
        <end position="188"/>
    </location>
</feature>
<dbReference type="STRING" id="1082479.SAMN05216241_101379"/>
<evidence type="ECO:0000256" key="6">
    <source>
        <dbReference type="ARBA" id="ARBA00022989"/>
    </source>
</evidence>
<proteinExistence type="inferred from homology"/>
<evidence type="ECO:0000256" key="5">
    <source>
        <dbReference type="ARBA" id="ARBA00022692"/>
    </source>
</evidence>
<evidence type="ECO:0000259" key="11">
    <source>
        <dbReference type="Pfam" id="PF04290"/>
    </source>
</evidence>
<dbReference type="PANTHER" id="PTHR35011">
    <property type="entry name" value="2,3-DIKETO-L-GULONATE TRAP TRANSPORTER SMALL PERMEASE PROTEIN YIAM"/>
    <property type="match status" value="1"/>
</dbReference>
<dbReference type="EMBL" id="FNCE01000001">
    <property type="protein sequence ID" value="SDF53098.1"/>
    <property type="molecule type" value="Genomic_DNA"/>
</dbReference>